<dbReference type="Proteomes" id="UP000224915">
    <property type="component" value="Unassembled WGS sequence"/>
</dbReference>
<dbReference type="Gene3D" id="3.40.50.620">
    <property type="entry name" value="HUPs"/>
    <property type="match status" value="2"/>
</dbReference>
<sequence>MSVEVVDRVVVGTDGSANSRHAIEWAAQRALRDGDPLHLVRVSPSMPLPTRSGVFRAMAHGAGFVERVRERDEDALQQEVARVRQAFPAVQVTGHLHVGDAPEVLSQIAASARLLVLGATGASAVNRLLLGGTVAAVIHHARGPVAVVPESAQESGGDSIVVGLDDSADADVVAHAAIEEARAASLPVHAIHAWSISAALLSSDVAAAAITEIDRYDEENLARLMAPAEASGVRVTSEVRHERPEDALVALSARAALVVVGSRGRGGFPGLLLGSVSRSVIARSAAPVLVARARDSVREPVDREE</sequence>
<dbReference type="RefSeq" id="WP_098467939.1">
    <property type="nucleotide sequence ID" value="NZ_PDJD01000001.1"/>
</dbReference>
<dbReference type="InterPro" id="IPR014729">
    <property type="entry name" value="Rossmann-like_a/b/a_fold"/>
</dbReference>
<dbReference type="SUPFAM" id="SSF52402">
    <property type="entry name" value="Adenine nucleotide alpha hydrolases-like"/>
    <property type="match status" value="2"/>
</dbReference>
<comment type="caution">
    <text evidence="3">The sequence shown here is derived from an EMBL/GenBank/DDBJ whole genome shotgun (WGS) entry which is preliminary data.</text>
</comment>
<reference evidence="3 4" key="1">
    <citation type="submission" date="2017-10" db="EMBL/GenBank/DDBJ databases">
        <title>Sequencing the genomes of 1000 actinobacteria strains.</title>
        <authorList>
            <person name="Klenk H.-P."/>
        </authorList>
    </citation>
    <scope>NUCLEOTIDE SEQUENCE [LARGE SCALE GENOMIC DNA]</scope>
    <source>
        <strain evidence="3 4">DSM 21801</strain>
    </source>
</reference>
<feature type="domain" description="UspA" evidence="2">
    <location>
        <begin position="7"/>
        <end position="149"/>
    </location>
</feature>
<dbReference type="EMBL" id="PDJD01000001">
    <property type="protein sequence ID" value="PFG18693.1"/>
    <property type="molecule type" value="Genomic_DNA"/>
</dbReference>
<dbReference type="PRINTS" id="PR01438">
    <property type="entry name" value="UNVRSLSTRESS"/>
</dbReference>
<evidence type="ECO:0000256" key="1">
    <source>
        <dbReference type="ARBA" id="ARBA00008791"/>
    </source>
</evidence>
<accession>A0A2A9CWB5</accession>
<organism evidence="3 4">
    <name type="scientific">Serinibacter salmoneus</name>
    <dbReference type="NCBI Taxonomy" id="556530"/>
    <lineage>
        <taxon>Bacteria</taxon>
        <taxon>Bacillati</taxon>
        <taxon>Actinomycetota</taxon>
        <taxon>Actinomycetes</taxon>
        <taxon>Micrococcales</taxon>
        <taxon>Beutenbergiaceae</taxon>
        <taxon>Serinibacter</taxon>
    </lineage>
</organism>
<proteinExistence type="inferred from homology"/>
<dbReference type="OrthoDB" id="267918at2"/>
<name>A0A2A9CWB5_9MICO</name>
<dbReference type="InterPro" id="IPR006015">
    <property type="entry name" value="Universal_stress_UspA"/>
</dbReference>
<dbReference type="InterPro" id="IPR006016">
    <property type="entry name" value="UspA"/>
</dbReference>
<feature type="domain" description="UspA" evidence="2">
    <location>
        <begin position="159"/>
        <end position="292"/>
    </location>
</feature>
<dbReference type="PANTHER" id="PTHR46268:SF6">
    <property type="entry name" value="UNIVERSAL STRESS PROTEIN UP12"/>
    <property type="match status" value="1"/>
</dbReference>
<dbReference type="CDD" id="cd23659">
    <property type="entry name" value="USP_At3g01520-like"/>
    <property type="match status" value="1"/>
</dbReference>
<dbReference type="PANTHER" id="PTHR46268">
    <property type="entry name" value="STRESS RESPONSE PROTEIN NHAX"/>
    <property type="match status" value="1"/>
</dbReference>
<evidence type="ECO:0000259" key="2">
    <source>
        <dbReference type="Pfam" id="PF00582"/>
    </source>
</evidence>
<keyword evidence="4" id="KW-1185">Reference proteome</keyword>
<dbReference type="AlphaFoldDB" id="A0A2A9CWB5"/>
<dbReference type="Pfam" id="PF00582">
    <property type="entry name" value="Usp"/>
    <property type="match status" value="2"/>
</dbReference>
<evidence type="ECO:0000313" key="4">
    <source>
        <dbReference type="Proteomes" id="UP000224915"/>
    </source>
</evidence>
<evidence type="ECO:0000313" key="3">
    <source>
        <dbReference type="EMBL" id="PFG18693.1"/>
    </source>
</evidence>
<protein>
    <submittedName>
        <fullName evidence="3">Nucleotide-binding universal stress UspA family protein</fullName>
    </submittedName>
</protein>
<gene>
    <name evidence="3" type="ORF">ATL40_0236</name>
</gene>
<comment type="similarity">
    <text evidence="1">Belongs to the universal stress protein A family.</text>
</comment>